<evidence type="ECO:0008006" key="5">
    <source>
        <dbReference type="Google" id="ProtNLM"/>
    </source>
</evidence>
<gene>
    <name evidence="3" type="ORF">AMJAP_0706</name>
</gene>
<dbReference type="Pfam" id="PF05163">
    <property type="entry name" value="DinB"/>
    <property type="match status" value="1"/>
</dbReference>
<keyword evidence="4" id="KW-1185">Reference proteome</keyword>
<evidence type="ECO:0000313" key="4">
    <source>
        <dbReference type="Proteomes" id="UP000595663"/>
    </source>
</evidence>
<dbReference type="Proteomes" id="UP000595663">
    <property type="component" value="Chromosome"/>
</dbReference>
<dbReference type="EMBL" id="AP014545">
    <property type="protein sequence ID" value="BBB25305.1"/>
    <property type="molecule type" value="Genomic_DNA"/>
</dbReference>
<dbReference type="KEGG" id="ajp:AMJAP_0706"/>
<comment type="similarity">
    <text evidence="1">Belongs to the DinB family.</text>
</comment>
<evidence type="ECO:0000256" key="1">
    <source>
        <dbReference type="ARBA" id="ARBA00008635"/>
    </source>
</evidence>
<proteinExistence type="inferred from homology"/>
<dbReference type="PANTHER" id="PTHR39473:SF1">
    <property type="entry name" value="DINB-LIKE DOMAIN-CONTAINING PROTEIN"/>
    <property type="match status" value="1"/>
</dbReference>
<name>A0A7R6SS50_9GAMM</name>
<sequence>MEKMISSTVNILDQLQDFISSIDAATYQASHKPMFDSSIGQHLRHILDMFQALIQNSDASVINYDIRQRGIPLETIQQEGIVALDSVRQWLTGLTTADLQRNVTILTEVDIDEQFSVQLSSSFGRELAFASTHAIHHLALMATIAKVLGCQVDAQYGTAPATATYLRSLAAEAELTTQPEASAQPA</sequence>
<dbReference type="AlphaFoldDB" id="A0A7R6SS50"/>
<dbReference type="InterPro" id="IPR007837">
    <property type="entry name" value="DinB"/>
</dbReference>
<dbReference type="OrthoDB" id="1162179at2"/>
<evidence type="ECO:0000313" key="3">
    <source>
        <dbReference type="EMBL" id="BBB25305.1"/>
    </source>
</evidence>
<accession>A0A7R6SS50</accession>
<protein>
    <recommendedName>
        <fullName evidence="5">DinB family protein</fullName>
    </recommendedName>
</protein>
<organism evidence="3 4">
    <name type="scientific">Amphritea japonica ATCC BAA-1530</name>
    <dbReference type="NCBI Taxonomy" id="1278309"/>
    <lineage>
        <taxon>Bacteria</taxon>
        <taxon>Pseudomonadati</taxon>
        <taxon>Pseudomonadota</taxon>
        <taxon>Gammaproteobacteria</taxon>
        <taxon>Oceanospirillales</taxon>
        <taxon>Oceanospirillaceae</taxon>
        <taxon>Amphritea</taxon>
    </lineage>
</organism>
<dbReference type="GO" id="GO:0046872">
    <property type="term" value="F:metal ion binding"/>
    <property type="evidence" value="ECO:0007669"/>
    <property type="project" value="UniProtKB-KW"/>
</dbReference>
<dbReference type="PANTHER" id="PTHR39473">
    <property type="match status" value="1"/>
</dbReference>
<dbReference type="RefSeq" id="WP_019622424.1">
    <property type="nucleotide sequence ID" value="NZ_AP014545.1"/>
</dbReference>
<dbReference type="Gene3D" id="1.20.120.450">
    <property type="entry name" value="dinb family like domain"/>
    <property type="match status" value="1"/>
</dbReference>
<keyword evidence="2" id="KW-0479">Metal-binding</keyword>
<dbReference type="InterPro" id="IPR034660">
    <property type="entry name" value="DinB/YfiT-like"/>
</dbReference>
<dbReference type="SUPFAM" id="SSF109854">
    <property type="entry name" value="DinB/YfiT-like putative metalloenzymes"/>
    <property type="match status" value="1"/>
</dbReference>
<reference evidence="3 4" key="1">
    <citation type="journal article" date="2008" name="Int. J. Syst. Evol. Microbiol.">
        <title>Amphritea japonica sp. nov. and Amphritea balenae sp. nov., isolated from the sediment adjacent to sperm whale carcasses off Kagoshima, Japan.</title>
        <authorList>
            <person name="Miyazaki M."/>
            <person name="Nogi Y."/>
            <person name="Fujiwara Y."/>
            <person name="Kawato M."/>
            <person name="Nagahama T."/>
            <person name="Kubokawa K."/>
            <person name="Horikoshi K."/>
        </authorList>
    </citation>
    <scope>NUCLEOTIDE SEQUENCE [LARGE SCALE GENOMIC DNA]</scope>
    <source>
        <strain evidence="3 4">ATCC BAA-1530</strain>
    </source>
</reference>
<evidence type="ECO:0000256" key="2">
    <source>
        <dbReference type="ARBA" id="ARBA00022723"/>
    </source>
</evidence>